<feature type="transmembrane region" description="Helical" evidence="2">
    <location>
        <begin position="72"/>
        <end position="95"/>
    </location>
</feature>
<evidence type="ECO:0000259" key="3">
    <source>
        <dbReference type="Pfam" id="PF00892"/>
    </source>
</evidence>
<protein>
    <submittedName>
        <fullName evidence="4">DMT family transporter</fullName>
    </submittedName>
</protein>
<feature type="transmembrane region" description="Helical" evidence="2">
    <location>
        <begin position="101"/>
        <end position="120"/>
    </location>
</feature>
<dbReference type="InterPro" id="IPR000620">
    <property type="entry name" value="EamA_dom"/>
</dbReference>
<keyword evidence="2" id="KW-0472">Membrane</keyword>
<feature type="domain" description="EamA" evidence="3">
    <location>
        <begin position="9"/>
        <end position="142"/>
    </location>
</feature>
<dbReference type="RefSeq" id="WP_379788091.1">
    <property type="nucleotide sequence ID" value="NZ_JBHSHL010000020.1"/>
</dbReference>
<evidence type="ECO:0000256" key="1">
    <source>
        <dbReference type="ARBA" id="ARBA00007362"/>
    </source>
</evidence>
<dbReference type="Proteomes" id="UP001595916">
    <property type="component" value="Unassembled WGS sequence"/>
</dbReference>
<accession>A0ABV9QMG6</accession>
<keyword evidence="2" id="KW-1133">Transmembrane helix</keyword>
<comment type="similarity">
    <text evidence="1">Belongs to the EamA transporter family.</text>
</comment>
<dbReference type="Pfam" id="PF00892">
    <property type="entry name" value="EamA"/>
    <property type="match status" value="2"/>
</dbReference>
<feature type="transmembrane region" description="Helical" evidence="2">
    <location>
        <begin position="127"/>
        <end position="143"/>
    </location>
</feature>
<dbReference type="Gene3D" id="1.10.3730.20">
    <property type="match status" value="1"/>
</dbReference>
<dbReference type="InterPro" id="IPR037185">
    <property type="entry name" value="EmrE-like"/>
</dbReference>
<dbReference type="PANTHER" id="PTHR22911:SF137">
    <property type="entry name" value="SOLUTE CARRIER FAMILY 35 MEMBER G2-RELATED"/>
    <property type="match status" value="1"/>
</dbReference>
<dbReference type="EMBL" id="JBHSHL010000020">
    <property type="protein sequence ID" value="MFC4804581.1"/>
    <property type="molecule type" value="Genomic_DNA"/>
</dbReference>
<evidence type="ECO:0000256" key="2">
    <source>
        <dbReference type="SAM" id="Phobius"/>
    </source>
</evidence>
<comment type="caution">
    <text evidence="4">The sequence shown here is derived from an EMBL/GenBank/DDBJ whole genome shotgun (WGS) entry which is preliminary data.</text>
</comment>
<evidence type="ECO:0000313" key="5">
    <source>
        <dbReference type="Proteomes" id="UP001595916"/>
    </source>
</evidence>
<dbReference type="PANTHER" id="PTHR22911">
    <property type="entry name" value="ACYL-MALONYL CONDENSING ENZYME-RELATED"/>
    <property type="match status" value="1"/>
</dbReference>
<feature type="transmembrane region" description="Helical" evidence="2">
    <location>
        <begin position="149"/>
        <end position="168"/>
    </location>
</feature>
<feature type="transmembrane region" description="Helical" evidence="2">
    <location>
        <begin position="268"/>
        <end position="284"/>
    </location>
</feature>
<keyword evidence="5" id="KW-1185">Reference proteome</keyword>
<organism evidence="4 5">
    <name type="scientific">Filifactor villosus</name>
    <dbReference type="NCBI Taxonomy" id="29374"/>
    <lineage>
        <taxon>Bacteria</taxon>
        <taxon>Bacillati</taxon>
        <taxon>Bacillota</taxon>
        <taxon>Clostridia</taxon>
        <taxon>Peptostreptococcales</taxon>
        <taxon>Filifactoraceae</taxon>
        <taxon>Filifactor</taxon>
    </lineage>
</organism>
<evidence type="ECO:0000313" key="4">
    <source>
        <dbReference type="EMBL" id="MFC4804581.1"/>
    </source>
</evidence>
<keyword evidence="2" id="KW-0812">Transmembrane</keyword>
<feature type="transmembrane region" description="Helical" evidence="2">
    <location>
        <begin position="38"/>
        <end position="57"/>
    </location>
</feature>
<gene>
    <name evidence="4" type="ORF">ACFO4R_05740</name>
</gene>
<proteinExistence type="inferred from homology"/>
<feature type="domain" description="EamA" evidence="3">
    <location>
        <begin position="150"/>
        <end position="284"/>
    </location>
</feature>
<reference evidence="5" key="1">
    <citation type="journal article" date="2019" name="Int. J. Syst. Evol. Microbiol.">
        <title>The Global Catalogue of Microorganisms (GCM) 10K type strain sequencing project: providing services to taxonomists for standard genome sequencing and annotation.</title>
        <authorList>
            <consortium name="The Broad Institute Genomics Platform"/>
            <consortium name="The Broad Institute Genome Sequencing Center for Infectious Disease"/>
            <person name="Wu L."/>
            <person name="Ma J."/>
        </authorList>
    </citation>
    <scope>NUCLEOTIDE SEQUENCE [LARGE SCALE GENOMIC DNA]</scope>
    <source>
        <strain evidence="5">CCUG 46385</strain>
    </source>
</reference>
<sequence length="287" mass="31460">MIKLNVKRTGMLLTAISAIIYGISPIYAKISYSNGSNGIMLTFLRNLIPLPILFLMVKKKGLSVSISGKQHIQLFILALLTSSTTATLYSSYPYIPVGTATVLHFTYPTLVMLGSVLFLSEKFSRRKIAALLISIVGIAMFFQGGLGSFFGFFSALLSGVLFALYFLYVDKSGMKTMYPFLYSFYVCFYGSLIMLVYSFVSKDLTFSLNIKAWIYSAGIALSTSIFALTFLQMGIGKIGPSMAAILSMLEPITGVIFGVLILKESFSLLTLVGCVCILSAIFILRKE</sequence>
<feature type="transmembrane region" description="Helical" evidence="2">
    <location>
        <begin position="212"/>
        <end position="231"/>
    </location>
</feature>
<dbReference type="SUPFAM" id="SSF103481">
    <property type="entry name" value="Multidrug resistance efflux transporter EmrE"/>
    <property type="match status" value="2"/>
</dbReference>
<feature type="transmembrane region" description="Helical" evidence="2">
    <location>
        <begin position="180"/>
        <end position="200"/>
    </location>
</feature>
<name>A0ABV9QMG6_9FIRM</name>
<feature type="transmembrane region" description="Helical" evidence="2">
    <location>
        <begin position="243"/>
        <end position="262"/>
    </location>
</feature>